<organism evidence="7 8">
    <name type="scientific">Arabidopsis thaliana x Arabidopsis arenosa</name>
    <dbReference type="NCBI Taxonomy" id="1240361"/>
    <lineage>
        <taxon>Eukaryota</taxon>
        <taxon>Viridiplantae</taxon>
        <taxon>Streptophyta</taxon>
        <taxon>Embryophyta</taxon>
        <taxon>Tracheophyta</taxon>
        <taxon>Spermatophyta</taxon>
        <taxon>Magnoliopsida</taxon>
        <taxon>eudicotyledons</taxon>
        <taxon>Gunneridae</taxon>
        <taxon>Pentapetalae</taxon>
        <taxon>rosids</taxon>
        <taxon>malvids</taxon>
        <taxon>Brassicales</taxon>
        <taxon>Brassicaceae</taxon>
        <taxon>Camelineae</taxon>
        <taxon>Arabidopsis</taxon>
    </lineage>
</organism>
<reference evidence="7 8" key="1">
    <citation type="submission" date="2020-12" db="EMBL/GenBank/DDBJ databases">
        <title>Concerted genomic and epigenomic changes stabilize Arabidopsis allopolyploids.</title>
        <authorList>
            <person name="Chen Z."/>
        </authorList>
    </citation>
    <scope>NUCLEOTIDE SEQUENCE [LARGE SCALE GENOMIC DNA]</scope>
    <source>
        <strain evidence="7">Allo738</strain>
        <tissue evidence="7">Leaf</tissue>
    </source>
</reference>
<dbReference type="InterPro" id="IPR019189">
    <property type="entry name" value="Ribosomal_mL41"/>
</dbReference>
<name>A0A8T2DUN6_9BRAS</name>
<feature type="non-terminal residue" evidence="7">
    <location>
        <position position="1"/>
    </location>
</feature>
<dbReference type="EMBL" id="JAEFBK010000004">
    <property type="protein sequence ID" value="KAG7615357.1"/>
    <property type="molecule type" value="Genomic_DNA"/>
</dbReference>
<accession>A0A8T2DUN6</accession>
<evidence type="ECO:0000256" key="6">
    <source>
        <dbReference type="ARBA" id="ARBA00023274"/>
    </source>
</evidence>
<comment type="caution">
    <text evidence="7">The sequence shown here is derived from an EMBL/GenBank/DDBJ whole genome shotgun (WGS) entry which is preliminary data.</text>
</comment>
<dbReference type="AlphaFoldDB" id="A0A8T2DUN6"/>
<keyword evidence="3" id="KW-0809">Transit peptide</keyword>
<dbReference type="GO" id="GO:0003735">
    <property type="term" value="F:structural constituent of ribosome"/>
    <property type="evidence" value="ECO:0007669"/>
    <property type="project" value="InterPro"/>
</dbReference>
<dbReference type="PANTHER" id="PTHR21338:SF0">
    <property type="entry name" value="LARGE RIBOSOMAL SUBUNIT PROTEIN ML41"/>
    <property type="match status" value="1"/>
</dbReference>
<dbReference type="Proteomes" id="UP000694240">
    <property type="component" value="Chromosome 4"/>
</dbReference>
<protein>
    <submittedName>
        <fullName evidence="7">Ribosomal protein L27/L41 mitochondrial</fullName>
    </submittedName>
</protein>
<dbReference type="PANTHER" id="PTHR21338">
    <property type="entry name" value="MITOCHONDRIAL RIBOSOMAL PROTEIN L41"/>
    <property type="match status" value="1"/>
</dbReference>
<keyword evidence="5" id="KW-0496">Mitochondrion</keyword>
<dbReference type="GO" id="GO:0005762">
    <property type="term" value="C:mitochondrial large ribosomal subunit"/>
    <property type="evidence" value="ECO:0007669"/>
    <property type="project" value="InterPro"/>
</dbReference>
<dbReference type="Pfam" id="PF09809">
    <property type="entry name" value="MRP-L27"/>
    <property type="match status" value="1"/>
</dbReference>
<evidence type="ECO:0000256" key="5">
    <source>
        <dbReference type="ARBA" id="ARBA00023128"/>
    </source>
</evidence>
<evidence type="ECO:0000256" key="1">
    <source>
        <dbReference type="ARBA" id="ARBA00004173"/>
    </source>
</evidence>
<sequence>MVGLASTKSIRPPPSRYHDDFIEEGSLGRGGYGKVVQCVFKMDQKVYAVKGILMTSVDPLLMPSTAEILTEFWKMTLGLLFGRTFRRKRASSLDILSPKRAPRDFYKGKNCKPPGFHTRKGYVVQPDKLPNYVVPDLTGFKLKPYVSQCPLDVNKTNESTEASK</sequence>
<comment type="subcellular location">
    <subcellularLocation>
        <location evidence="1">Mitochondrion</location>
    </subcellularLocation>
</comment>
<dbReference type="GO" id="GO:0006412">
    <property type="term" value="P:translation"/>
    <property type="evidence" value="ECO:0007669"/>
    <property type="project" value="TreeGrafter"/>
</dbReference>
<evidence type="ECO:0000256" key="2">
    <source>
        <dbReference type="ARBA" id="ARBA00010152"/>
    </source>
</evidence>
<proteinExistence type="inferred from homology"/>
<gene>
    <name evidence="7" type="ORF">ISN45_At04g009120</name>
</gene>
<evidence type="ECO:0000313" key="7">
    <source>
        <dbReference type="EMBL" id="KAG7615357.1"/>
    </source>
</evidence>
<keyword evidence="6" id="KW-0687">Ribonucleoprotein</keyword>
<evidence type="ECO:0000256" key="4">
    <source>
        <dbReference type="ARBA" id="ARBA00022980"/>
    </source>
</evidence>
<keyword evidence="8" id="KW-1185">Reference proteome</keyword>
<comment type="similarity">
    <text evidence="2">Belongs to the mitochondrion-specific ribosomal protein mL41 family.</text>
</comment>
<evidence type="ECO:0000313" key="8">
    <source>
        <dbReference type="Proteomes" id="UP000694240"/>
    </source>
</evidence>
<keyword evidence="4 7" id="KW-0689">Ribosomal protein</keyword>
<evidence type="ECO:0000256" key="3">
    <source>
        <dbReference type="ARBA" id="ARBA00022946"/>
    </source>
</evidence>